<evidence type="ECO:0000259" key="5">
    <source>
        <dbReference type="PROSITE" id="PS51011"/>
    </source>
</evidence>
<feature type="compositionally biased region" description="Basic and acidic residues" evidence="4">
    <location>
        <begin position="582"/>
        <end position="594"/>
    </location>
</feature>
<feature type="domain" description="ARID" evidence="5">
    <location>
        <begin position="359"/>
        <end position="451"/>
    </location>
</feature>
<dbReference type="InterPro" id="IPR001606">
    <property type="entry name" value="ARID_dom"/>
</dbReference>
<dbReference type="CDD" id="cd16869">
    <property type="entry name" value="ARID_ARID5"/>
    <property type="match status" value="1"/>
</dbReference>
<feature type="region of interest" description="Disordered" evidence="4">
    <location>
        <begin position="142"/>
        <end position="234"/>
    </location>
</feature>
<feature type="compositionally biased region" description="Polar residues" evidence="4">
    <location>
        <begin position="325"/>
        <end position="335"/>
    </location>
</feature>
<feature type="compositionally biased region" description="Polar residues" evidence="4">
    <location>
        <begin position="149"/>
        <end position="159"/>
    </location>
</feature>
<feature type="region of interest" description="Disordered" evidence="4">
    <location>
        <begin position="821"/>
        <end position="866"/>
    </location>
</feature>
<name>A0AAV4NZ92_9ARAC</name>
<feature type="compositionally biased region" description="Basic and acidic residues" evidence="4">
    <location>
        <begin position="553"/>
        <end position="568"/>
    </location>
</feature>
<accession>A0AAV4NZ92</accession>
<evidence type="ECO:0000313" key="6">
    <source>
        <dbReference type="EMBL" id="GIX90277.1"/>
    </source>
</evidence>
<feature type="compositionally biased region" description="Acidic residues" evidence="4">
    <location>
        <begin position="218"/>
        <end position="232"/>
    </location>
</feature>
<dbReference type="EMBL" id="BPLQ01002235">
    <property type="protein sequence ID" value="GIX90277.1"/>
    <property type="molecule type" value="Genomic_DNA"/>
</dbReference>
<evidence type="ECO:0000256" key="4">
    <source>
        <dbReference type="SAM" id="MobiDB-lite"/>
    </source>
</evidence>
<dbReference type="SUPFAM" id="SSF46774">
    <property type="entry name" value="ARID-like"/>
    <property type="match status" value="1"/>
</dbReference>
<dbReference type="PANTHER" id="PTHR13964:SF44">
    <property type="entry name" value="ARID DOMAIN-CONTAINING PROTEIN"/>
    <property type="match status" value="1"/>
</dbReference>
<feature type="compositionally biased region" description="Basic residues" evidence="4">
    <location>
        <begin position="595"/>
        <end position="604"/>
    </location>
</feature>
<dbReference type="Proteomes" id="UP001054837">
    <property type="component" value="Unassembled WGS sequence"/>
</dbReference>
<feature type="region of interest" description="Disordered" evidence="4">
    <location>
        <begin position="912"/>
        <end position="966"/>
    </location>
</feature>
<evidence type="ECO:0000256" key="3">
    <source>
        <dbReference type="ARBA" id="ARBA00023242"/>
    </source>
</evidence>
<feature type="compositionally biased region" description="Basic residues" evidence="4">
    <location>
        <begin position="930"/>
        <end position="952"/>
    </location>
</feature>
<dbReference type="FunFam" id="1.10.150.60:FF:000015">
    <property type="entry name" value="AT-rich interactive domain-containing protein 5B"/>
    <property type="match status" value="1"/>
</dbReference>
<evidence type="ECO:0000256" key="1">
    <source>
        <dbReference type="ARBA" id="ARBA00023015"/>
    </source>
</evidence>
<dbReference type="PROSITE" id="PS51011">
    <property type="entry name" value="ARID"/>
    <property type="match status" value="1"/>
</dbReference>
<feature type="compositionally biased region" description="Basic and acidic residues" evidence="4">
    <location>
        <begin position="166"/>
        <end position="217"/>
    </location>
</feature>
<feature type="compositionally biased region" description="Basic and acidic residues" evidence="4">
    <location>
        <begin position="623"/>
        <end position="636"/>
    </location>
</feature>
<reference evidence="6 7" key="1">
    <citation type="submission" date="2021-06" db="EMBL/GenBank/DDBJ databases">
        <title>Caerostris darwini draft genome.</title>
        <authorList>
            <person name="Kono N."/>
            <person name="Arakawa K."/>
        </authorList>
    </citation>
    <scope>NUCLEOTIDE SEQUENCE [LARGE SCALE GENOMIC DNA]</scope>
</reference>
<dbReference type="SMART" id="SM00501">
    <property type="entry name" value="BRIGHT"/>
    <property type="match status" value="1"/>
</dbReference>
<dbReference type="GO" id="GO:0006357">
    <property type="term" value="P:regulation of transcription by RNA polymerase II"/>
    <property type="evidence" value="ECO:0007669"/>
    <property type="project" value="TreeGrafter"/>
</dbReference>
<feature type="region of interest" description="Disordered" evidence="4">
    <location>
        <begin position="463"/>
        <end position="641"/>
    </location>
</feature>
<keyword evidence="3" id="KW-0539">Nucleus</keyword>
<feature type="region of interest" description="Disordered" evidence="4">
    <location>
        <begin position="768"/>
        <end position="789"/>
    </location>
</feature>
<feature type="compositionally biased region" description="Low complexity" evidence="4">
    <location>
        <begin position="1136"/>
        <end position="1146"/>
    </location>
</feature>
<evidence type="ECO:0000256" key="2">
    <source>
        <dbReference type="ARBA" id="ARBA00023163"/>
    </source>
</evidence>
<evidence type="ECO:0000313" key="7">
    <source>
        <dbReference type="Proteomes" id="UP001054837"/>
    </source>
</evidence>
<keyword evidence="2" id="KW-0804">Transcription</keyword>
<dbReference type="SMART" id="SM01014">
    <property type="entry name" value="ARID"/>
    <property type="match status" value="1"/>
</dbReference>
<gene>
    <name evidence="6" type="primary">ARID5B</name>
    <name evidence="6" type="ORF">CDAR_506701</name>
</gene>
<comment type="caution">
    <text evidence="6">The sequence shown here is derived from an EMBL/GenBank/DDBJ whole genome shotgun (WGS) entry which is preliminary data.</text>
</comment>
<dbReference type="GO" id="GO:0005634">
    <property type="term" value="C:nucleus"/>
    <property type="evidence" value="ECO:0007669"/>
    <property type="project" value="TreeGrafter"/>
</dbReference>
<proteinExistence type="predicted"/>
<dbReference type="Pfam" id="PF01388">
    <property type="entry name" value="ARID"/>
    <property type="match status" value="1"/>
</dbReference>
<dbReference type="Gene3D" id="1.10.150.60">
    <property type="entry name" value="ARID DNA-binding domain"/>
    <property type="match status" value="1"/>
</dbReference>
<organism evidence="6 7">
    <name type="scientific">Caerostris darwini</name>
    <dbReference type="NCBI Taxonomy" id="1538125"/>
    <lineage>
        <taxon>Eukaryota</taxon>
        <taxon>Metazoa</taxon>
        <taxon>Ecdysozoa</taxon>
        <taxon>Arthropoda</taxon>
        <taxon>Chelicerata</taxon>
        <taxon>Arachnida</taxon>
        <taxon>Araneae</taxon>
        <taxon>Araneomorphae</taxon>
        <taxon>Entelegynae</taxon>
        <taxon>Araneoidea</taxon>
        <taxon>Araneidae</taxon>
        <taxon>Caerostris</taxon>
    </lineage>
</organism>
<feature type="region of interest" description="Disordered" evidence="4">
    <location>
        <begin position="1122"/>
        <end position="1146"/>
    </location>
</feature>
<feature type="region of interest" description="Disordered" evidence="4">
    <location>
        <begin position="317"/>
        <end position="338"/>
    </location>
</feature>
<keyword evidence="7" id="KW-1185">Reference proteome</keyword>
<feature type="compositionally biased region" description="Basic and acidic residues" evidence="4">
    <location>
        <begin position="465"/>
        <end position="481"/>
    </location>
</feature>
<sequence length="1318" mass="146625">MEAKSPQFVGPPCGQYGAHTFYRGFRYAKDGRSREIGLGEFFFVRMSAEEDPCIGELQLLCSNRNNDLQLSALRLYFLPEQTPDGRLAHHGEDEILAASDRVVLKLEDLVSWITDEVEWNHGIISPSFEKLKLIAPSILKKEEPGAPQNDDNNNDTSSAPPVVVNPEKENPGEREEQNQKNEEIKDCGNKIEDLVKENKEEAATENVKEEEKKPGEDIKEEIDPEEINPDPEDEKKTRVVVLSYQAYSRYRTILKRIENGESGEWLRDSLVQALGGAITPISAQTRVLFCRDTFEHDELAHHELNCEYLAPNLKAKKKKKKTKTRSTSPESNASASEEIKPIIEIKDEEIKDGEKQPPIKSEQEFLQRLFKFMKKRNTPIHRVPHLGFKQIDLYLFYSFAKKLGGYDKITTKKLWKLVYDELGGNPGSTSAATCTRRHYERLLLPFERFMEGIVYKTSLRSKKTEKKEGELDQEGEKSKEEENGDGIAVKSESNHANSIEDAYEFTDSNHENSNSKDSNSNEFNSMNGDQSLANEPPFSDEDSKTVWSIQKPADNKDEASQDKDDSKPIKPLIIQKGQSESFAEKERKWDEIRKKNAAARKWVRQSRSTRGCKTPVPETPSFKNEKLTTIDGENRENCISPTTGKIKLEKVDPIPDPLNLPCTVPRNKLTPDSKINYSGNHVAKFSPPSVSPEVLNGIIKLENHTPKKRHILAKETPSRHSSDKKVTPIKNENKKHAKSWCGYPASIDASSYQTSLHSYPPGVVKGHMSVPYNNGTRSEQDYPLQTGRQSVGSLSSISVEAFANDEKSLTPQRRPSVIQHTEYAATSPSPSLSPKLAGSDVSRNVSPKDGAQSVSHPGPKMNLPPNQLSYSMDGKVAEWLTKGVHEVVACKTPSTAIEKSVDLHDKVMMPSSCRTPGAVGTGRVPVNSVKSKHTNASHKSPRSKYSSSHRHRNTEGTTSGSYATNSRNDIKTNAAHQKMLHLPSPYSVMTTPNNTPKYQHGVNQKSKTTEFYPNGPFYNHPKRFKPNNMVPIMISPVNPRPLPSPFARQQTYCTPPLSDIPKTTASTHNDCDSVVLDLSVKKKPAHNVLPSRTIAPVSISPVPEEGVCLDLSVKKKTSSVASDNGIENITPPLPLSPNSSSQPMSYMPPSLKPLPTLIALHDFANEEAARRGYASGNNRLPPMTNSGTMPASVPPMAVPPGMFPVNTHGKLPTALVNTLPSVAYSKDIAKNLYIPGNTRHSQFPPYVIPPFFSSNWTSVVNPSATNGKQTNNSQTSPLTYKGMVNHSVFPKDYPYNVKSQFHPVLCKDSGHYPSNDNK</sequence>
<feature type="compositionally biased region" description="Polar residues" evidence="4">
    <location>
        <begin position="955"/>
        <end position="966"/>
    </location>
</feature>
<protein>
    <submittedName>
        <fullName evidence="6">AT-rich interactive domain-containing protein 5B</fullName>
    </submittedName>
</protein>
<dbReference type="InterPro" id="IPR036431">
    <property type="entry name" value="ARID_dom_sf"/>
</dbReference>
<feature type="compositionally biased region" description="Low complexity" evidence="4">
    <location>
        <begin position="515"/>
        <end position="525"/>
    </location>
</feature>
<dbReference type="PANTHER" id="PTHR13964">
    <property type="entry name" value="RBP-RELATED"/>
    <property type="match status" value="1"/>
</dbReference>
<dbReference type="GO" id="GO:0000976">
    <property type="term" value="F:transcription cis-regulatory region binding"/>
    <property type="evidence" value="ECO:0007669"/>
    <property type="project" value="TreeGrafter"/>
</dbReference>
<dbReference type="InterPro" id="IPR051232">
    <property type="entry name" value="ARID/SWI1_ChromRemod"/>
</dbReference>
<keyword evidence="1" id="KW-0805">Transcription regulation</keyword>